<dbReference type="SMART" id="SM00418">
    <property type="entry name" value="HTH_ARSR"/>
    <property type="match status" value="1"/>
</dbReference>
<dbReference type="NCBIfam" id="NF033788">
    <property type="entry name" value="HTH_metalloreg"/>
    <property type="match status" value="1"/>
</dbReference>
<dbReference type="KEGG" id="drc:G0Q07_14525"/>
<feature type="domain" description="HTH arsR-type" evidence="4">
    <location>
        <begin position="8"/>
        <end position="103"/>
    </location>
</feature>
<dbReference type="Gene3D" id="1.10.10.10">
    <property type="entry name" value="Winged helix-like DNA-binding domain superfamily/Winged helix DNA-binding domain"/>
    <property type="match status" value="1"/>
</dbReference>
<dbReference type="InterPro" id="IPR051081">
    <property type="entry name" value="HTH_MetalResp_TranReg"/>
</dbReference>
<name>A0A6C0REP0_9BACT</name>
<evidence type="ECO:0000313" key="5">
    <source>
        <dbReference type="EMBL" id="QIA08860.1"/>
    </source>
</evidence>
<dbReference type="EMBL" id="CP048409">
    <property type="protein sequence ID" value="QIA08860.1"/>
    <property type="molecule type" value="Genomic_DNA"/>
</dbReference>
<accession>A0A6C0REP0</accession>
<keyword evidence="6" id="KW-1185">Reference proteome</keyword>
<dbReference type="PRINTS" id="PR00778">
    <property type="entry name" value="HTHARSR"/>
</dbReference>
<proteinExistence type="predicted"/>
<evidence type="ECO:0000256" key="2">
    <source>
        <dbReference type="ARBA" id="ARBA00023125"/>
    </source>
</evidence>
<protein>
    <submittedName>
        <fullName evidence="5">Winged helix-turn-helix transcriptional regulator</fullName>
    </submittedName>
</protein>
<reference evidence="5 6" key="1">
    <citation type="submission" date="2020-02" db="EMBL/GenBank/DDBJ databases">
        <title>Genome sequencing for Draconibacterium sp. strain M1.</title>
        <authorList>
            <person name="Park S.-J."/>
        </authorList>
    </citation>
    <scope>NUCLEOTIDE SEQUENCE [LARGE SCALE GENOMIC DNA]</scope>
    <source>
        <strain evidence="5 6">M1</strain>
    </source>
</reference>
<gene>
    <name evidence="5" type="ORF">G0Q07_14525</name>
</gene>
<dbReference type="InterPro" id="IPR036388">
    <property type="entry name" value="WH-like_DNA-bd_sf"/>
</dbReference>
<dbReference type="PANTHER" id="PTHR33154">
    <property type="entry name" value="TRANSCRIPTIONAL REGULATOR, ARSR FAMILY"/>
    <property type="match status" value="1"/>
</dbReference>
<dbReference type="PANTHER" id="PTHR33154:SF15">
    <property type="entry name" value="REGULATORY PROTEIN ARSR"/>
    <property type="match status" value="1"/>
</dbReference>
<evidence type="ECO:0000256" key="1">
    <source>
        <dbReference type="ARBA" id="ARBA00023015"/>
    </source>
</evidence>
<dbReference type="InterPro" id="IPR011991">
    <property type="entry name" value="ArsR-like_HTH"/>
</dbReference>
<dbReference type="GO" id="GO:0003677">
    <property type="term" value="F:DNA binding"/>
    <property type="evidence" value="ECO:0007669"/>
    <property type="project" value="UniProtKB-KW"/>
</dbReference>
<organism evidence="5 6">
    <name type="scientific">Draconibacterium halophilum</name>
    <dbReference type="NCBI Taxonomy" id="2706887"/>
    <lineage>
        <taxon>Bacteria</taxon>
        <taxon>Pseudomonadati</taxon>
        <taxon>Bacteroidota</taxon>
        <taxon>Bacteroidia</taxon>
        <taxon>Marinilabiliales</taxon>
        <taxon>Prolixibacteraceae</taxon>
        <taxon>Draconibacterium</taxon>
    </lineage>
</organism>
<keyword evidence="3" id="KW-0804">Transcription</keyword>
<dbReference type="SUPFAM" id="SSF46785">
    <property type="entry name" value="Winged helix' DNA-binding domain"/>
    <property type="match status" value="1"/>
</dbReference>
<sequence length="110" mass="12426">MVQSKIDLFDKKLTEQARLFKALSHPARLQILQFLAQSESCITGDISEELPLGRTTVNQHISDLKAIGLIQGHTEGVKTNYCLNPEKVEELKNALLLFLNNLDTQNYKCK</sequence>
<dbReference type="AlphaFoldDB" id="A0A6C0REP0"/>
<dbReference type="CDD" id="cd00090">
    <property type="entry name" value="HTH_ARSR"/>
    <property type="match status" value="1"/>
</dbReference>
<dbReference type="InterPro" id="IPR001845">
    <property type="entry name" value="HTH_ArsR_DNA-bd_dom"/>
</dbReference>
<dbReference type="GO" id="GO:0003700">
    <property type="term" value="F:DNA-binding transcription factor activity"/>
    <property type="evidence" value="ECO:0007669"/>
    <property type="project" value="InterPro"/>
</dbReference>
<keyword evidence="1" id="KW-0805">Transcription regulation</keyword>
<dbReference type="InterPro" id="IPR036390">
    <property type="entry name" value="WH_DNA-bd_sf"/>
</dbReference>
<keyword evidence="2" id="KW-0238">DNA-binding</keyword>
<evidence type="ECO:0000256" key="3">
    <source>
        <dbReference type="ARBA" id="ARBA00023163"/>
    </source>
</evidence>
<dbReference type="Proteomes" id="UP000474630">
    <property type="component" value="Chromosome"/>
</dbReference>
<evidence type="ECO:0000313" key="6">
    <source>
        <dbReference type="Proteomes" id="UP000474630"/>
    </source>
</evidence>
<dbReference type="Pfam" id="PF01022">
    <property type="entry name" value="HTH_5"/>
    <property type="match status" value="1"/>
</dbReference>
<evidence type="ECO:0000259" key="4">
    <source>
        <dbReference type="PROSITE" id="PS50987"/>
    </source>
</evidence>
<dbReference type="PROSITE" id="PS50987">
    <property type="entry name" value="HTH_ARSR_2"/>
    <property type="match status" value="1"/>
</dbReference>
<dbReference type="RefSeq" id="WP_163347404.1">
    <property type="nucleotide sequence ID" value="NZ_CP048409.1"/>
</dbReference>